<reference evidence="6" key="1">
    <citation type="submission" date="2023-07" db="EMBL/GenBank/DDBJ databases">
        <title>Paracoccus sp. MBLB3053 whole genome sequence.</title>
        <authorList>
            <person name="Hwang C.Y."/>
            <person name="Cho E.-S."/>
            <person name="Seo M.-J."/>
        </authorList>
    </citation>
    <scope>NUCLEOTIDE SEQUENCE [LARGE SCALE GENOMIC DNA]</scope>
    <source>
        <strain evidence="6">MBLB3053</strain>
    </source>
</reference>
<proteinExistence type="inferred from homology"/>
<dbReference type="Pfam" id="PF00535">
    <property type="entry name" value="Glycos_transf_2"/>
    <property type="match status" value="1"/>
</dbReference>
<sequence>MQPQITILMATRNGERYLPAQLESILSQSHRNWRLIVSDDGSTDATTSIVRNYAATRPSGRIELVAGPERGATANFLWLIRQADASGWVAFSDQDDIWNPDKLARAVDWLARQDGPAVYAARTTICDENMNELAPAPHFPGPFGFRNALVQACLPGNTTVVNAAALRILQSGAAAADAAGVISHDWWVYQLLSGAGARIRRDDAQVVRYRQHGNNVMGRNDTPRARAARFSMLFDGSYAGWIARNQVALEDARDLLLPENRRLLEGFGRLIEASGPRAVAQALRMRLYRQSRTGTIAIMAAALAGRLRLPDHERGVA</sequence>
<evidence type="ECO:0000256" key="3">
    <source>
        <dbReference type="ARBA" id="ARBA00022679"/>
    </source>
</evidence>
<dbReference type="EMBL" id="JAVQLW010000001">
    <property type="protein sequence ID" value="MDS9466320.1"/>
    <property type="molecule type" value="Genomic_DNA"/>
</dbReference>
<dbReference type="PANTHER" id="PTHR43685">
    <property type="entry name" value="GLYCOSYLTRANSFERASE"/>
    <property type="match status" value="1"/>
</dbReference>
<name>A0ABU2HP25_9RHOB</name>
<evidence type="ECO:0000256" key="2">
    <source>
        <dbReference type="ARBA" id="ARBA00022676"/>
    </source>
</evidence>
<dbReference type="RefSeq" id="WP_311158515.1">
    <property type="nucleotide sequence ID" value="NZ_JAVQLW010000001.1"/>
</dbReference>
<dbReference type="InterPro" id="IPR001173">
    <property type="entry name" value="Glyco_trans_2-like"/>
</dbReference>
<evidence type="ECO:0000256" key="1">
    <source>
        <dbReference type="ARBA" id="ARBA00006739"/>
    </source>
</evidence>
<organism evidence="5 6">
    <name type="scientific">Paracoccus aurantius</name>
    <dbReference type="NCBI Taxonomy" id="3073814"/>
    <lineage>
        <taxon>Bacteria</taxon>
        <taxon>Pseudomonadati</taxon>
        <taxon>Pseudomonadota</taxon>
        <taxon>Alphaproteobacteria</taxon>
        <taxon>Rhodobacterales</taxon>
        <taxon>Paracoccaceae</taxon>
        <taxon>Paracoccus</taxon>
    </lineage>
</organism>
<keyword evidence="2" id="KW-0328">Glycosyltransferase</keyword>
<accession>A0ABU2HP25</accession>
<keyword evidence="6" id="KW-1185">Reference proteome</keyword>
<feature type="domain" description="Glycosyltransferase 2-like" evidence="4">
    <location>
        <begin position="6"/>
        <end position="130"/>
    </location>
</feature>
<comment type="similarity">
    <text evidence="1">Belongs to the glycosyltransferase 2 family.</text>
</comment>
<evidence type="ECO:0000259" key="4">
    <source>
        <dbReference type="Pfam" id="PF00535"/>
    </source>
</evidence>
<dbReference type="SUPFAM" id="SSF53448">
    <property type="entry name" value="Nucleotide-diphospho-sugar transferases"/>
    <property type="match status" value="1"/>
</dbReference>
<dbReference type="CDD" id="cd04196">
    <property type="entry name" value="GT_2_like_d"/>
    <property type="match status" value="1"/>
</dbReference>
<dbReference type="Gene3D" id="3.90.550.10">
    <property type="entry name" value="Spore Coat Polysaccharide Biosynthesis Protein SpsA, Chain A"/>
    <property type="match status" value="1"/>
</dbReference>
<dbReference type="Proteomes" id="UP001269144">
    <property type="component" value="Unassembled WGS sequence"/>
</dbReference>
<evidence type="ECO:0000313" key="6">
    <source>
        <dbReference type="Proteomes" id="UP001269144"/>
    </source>
</evidence>
<dbReference type="PANTHER" id="PTHR43685:SF5">
    <property type="entry name" value="GLYCOSYLTRANSFERASE EPSE-RELATED"/>
    <property type="match status" value="1"/>
</dbReference>
<dbReference type="InterPro" id="IPR029044">
    <property type="entry name" value="Nucleotide-diphossugar_trans"/>
</dbReference>
<protein>
    <submittedName>
        <fullName evidence="5">Glycosyltransferase family 2 protein</fullName>
    </submittedName>
</protein>
<evidence type="ECO:0000313" key="5">
    <source>
        <dbReference type="EMBL" id="MDS9466320.1"/>
    </source>
</evidence>
<dbReference type="InterPro" id="IPR050834">
    <property type="entry name" value="Glycosyltransf_2"/>
</dbReference>
<keyword evidence="3" id="KW-0808">Transferase</keyword>
<gene>
    <name evidence="5" type="ORF">RGQ15_01870</name>
</gene>
<comment type="caution">
    <text evidence="5">The sequence shown here is derived from an EMBL/GenBank/DDBJ whole genome shotgun (WGS) entry which is preliminary data.</text>
</comment>